<organism evidence="2 3">
    <name type="scientific">SAR324 cluster bacterium</name>
    <dbReference type="NCBI Taxonomy" id="2024889"/>
    <lineage>
        <taxon>Bacteria</taxon>
        <taxon>Deltaproteobacteria</taxon>
        <taxon>SAR324 cluster</taxon>
    </lineage>
</organism>
<name>A0A7X9FUX9_9DELT</name>
<accession>A0A7X9FUX9</accession>
<dbReference type="InterPro" id="IPR026889">
    <property type="entry name" value="Zn_Tnp"/>
</dbReference>
<dbReference type="AlphaFoldDB" id="A0A7X9FUX9"/>
<feature type="domain" description="Transposase zinc-binding" evidence="1">
    <location>
        <begin position="8"/>
        <end position="76"/>
    </location>
</feature>
<evidence type="ECO:0000259" key="1">
    <source>
        <dbReference type="Pfam" id="PF14319"/>
    </source>
</evidence>
<reference evidence="2 3" key="1">
    <citation type="journal article" date="2020" name="Biotechnol. Biofuels">
        <title>New insights from the biogas microbiome by comprehensive genome-resolved metagenomics of nearly 1600 species originating from multiple anaerobic digesters.</title>
        <authorList>
            <person name="Campanaro S."/>
            <person name="Treu L."/>
            <person name="Rodriguez-R L.M."/>
            <person name="Kovalovszki A."/>
            <person name="Ziels R.M."/>
            <person name="Maus I."/>
            <person name="Zhu X."/>
            <person name="Kougias P.G."/>
            <person name="Basile A."/>
            <person name="Luo G."/>
            <person name="Schluter A."/>
            <person name="Konstantinidis K.T."/>
            <person name="Angelidaki I."/>
        </authorList>
    </citation>
    <scope>NUCLEOTIDE SEQUENCE [LARGE SCALE GENOMIC DNA]</scope>
    <source>
        <strain evidence="2">AS27yjCOA_65</strain>
    </source>
</reference>
<protein>
    <recommendedName>
        <fullName evidence="1">Transposase zinc-binding domain-containing protein</fullName>
    </recommendedName>
</protein>
<proteinExistence type="predicted"/>
<dbReference type="Proteomes" id="UP000524246">
    <property type="component" value="Unassembled WGS sequence"/>
</dbReference>
<dbReference type="EMBL" id="JAAZON010000657">
    <property type="protein sequence ID" value="NMC64361.1"/>
    <property type="molecule type" value="Genomic_DNA"/>
</dbReference>
<evidence type="ECO:0000313" key="2">
    <source>
        <dbReference type="EMBL" id="NMC64361.1"/>
    </source>
</evidence>
<dbReference type="Pfam" id="PF14319">
    <property type="entry name" value="Zn_Tnp_IS91"/>
    <property type="match status" value="1"/>
</dbReference>
<gene>
    <name evidence="2" type="ORF">GYA55_14450</name>
</gene>
<sequence>MFNYRKSFERGWKELFEHDYGTLGHEVLEALDKYLNCCILLHGAAKAVSPKCKHSILIAHSCERRCLFPSCEAKRSLVLF</sequence>
<comment type="caution">
    <text evidence="2">The sequence shown here is derived from an EMBL/GenBank/DDBJ whole genome shotgun (WGS) entry which is preliminary data.</text>
</comment>
<evidence type="ECO:0000313" key="3">
    <source>
        <dbReference type="Proteomes" id="UP000524246"/>
    </source>
</evidence>